<dbReference type="Proteomes" id="UP001237152">
    <property type="component" value="Segment"/>
</dbReference>
<proteinExistence type="predicted"/>
<gene>
    <name evidence="2" type="ORF">pclt_cds_135</name>
</gene>
<feature type="compositionally biased region" description="Low complexity" evidence="1">
    <location>
        <begin position="293"/>
        <end position="312"/>
    </location>
</feature>
<accession>A0A4D6EH85</accession>
<evidence type="ECO:0000313" key="2">
    <source>
        <dbReference type="EMBL" id="QBZ80733.1"/>
    </source>
</evidence>
<protein>
    <submittedName>
        <fullName evidence="2">Uncharacterized protein</fullName>
    </submittedName>
</protein>
<reference evidence="2" key="1">
    <citation type="journal article" date="2019" name="Front. Microbiol.">
        <title>Pandoravirus Celtis Illustrates the Microevolution Processes at Work in the Giant Pandoraviridae Genomes.</title>
        <authorList>
            <person name="Legendre M."/>
            <person name="Alempic J.M."/>
            <person name="Philippe N."/>
            <person name="Lartigue A."/>
            <person name="Jeudy S."/>
            <person name="Poirot O."/>
            <person name="Ta N.T."/>
            <person name="Nin S."/>
            <person name="Coute Y."/>
            <person name="Abergel C."/>
            <person name="Claverie J.M."/>
        </authorList>
    </citation>
    <scope>NUCLEOTIDE SEQUENCE</scope>
</reference>
<dbReference type="EMBL" id="MK174290">
    <property type="protein sequence ID" value="QBZ80733.1"/>
    <property type="molecule type" value="Genomic_DNA"/>
</dbReference>
<evidence type="ECO:0000313" key="3">
    <source>
        <dbReference type="Proteomes" id="UP001237152"/>
    </source>
</evidence>
<name>A0A4D6EH85_9VIRU</name>
<sequence length="520" mass="52242">MHTGAATTHVRPESCRGVRVAQTAFVDAAMSRGDRCGRLYDPARPYRTIRGAIDAIRGLSPLATAVAADPAVPSLGVVPWTVRAAPGVYAEDIVLPPGIGLVGAGRACTVVVGSVAIEGSGRLEALSVRSPSLPAVAVVLTGAHDESTLTSLSIEALAGVRARGPRAVVDIGPASAQAQGRVVITDASIVADLTTIGPGPGAVVLVRGVRLMLDQVAIQATLSPLVGLAAIAADAGARVDLFGGSINVTVGPSAPQGEIAILSADADAAIYQTGDTTVYVLEAILVDDMTMSPSQQQRRPPAAAAGARAIPPKMMTDEPIASSSSSSSTPSTDAVARGDVVFARAGPGSTVHSSGAVIDLATVPLGSAVLASAEALGSSATVAGARMRFGFVPPVRGNVTYVAFSEQGNLTAGGGLYTGVRTLDSDQAGARHYVADSDGTVLLGGTAPPTLLLEDPAAVNRQVLYRGKVIVVKNVSAAAPADIEGTTLFDAPGGVLTLAPGEAVTLQNDGALWYVVGRSP</sequence>
<evidence type="ECO:0000256" key="1">
    <source>
        <dbReference type="SAM" id="MobiDB-lite"/>
    </source>
</evidence>
<organism evidence="2 3">
    <name type="scientific">Pandoravirus celtis</name>
    <dbReference type="NCBI Taxonomy" id="2568002"/>
    <lineage>
        <taxon>Viruses</taxon>
        <taxon>Pandoravirus</taxon>
    </lineage>
</organism>
<feature type="region of interest" description="Disordered" evidence="1">
    <location>
        <begin position="291"/>
        <end position="333"/>
    </location>
</feature>